<dbReference type="GO" id="GO:0006397">
    <property type="term" value="P:mRNA processing"/>
    <property type="evidence" value="ECO:0007669"/>
    <property type="project" value="UniProtKB-KW"/>
</dbReference>
<dbReference type="PANTHER" id="PTHR15217">
    <property type="entry name" value="WILMS' TUMOR 1-ASSOCIATING PROTEIN"/>
    <property type="match status" value="1"/>
</dbReference>
<gene>
    <name evidence="8" type="ORF">P879_10650</name>
</gene>
<feature type="compositionally biased region" description="Basic and acidic residues" evidence="7">
    <location>
        <begin position="387"/>
        <end position="396"/>
    </location>
</feature>
<keyword evidence="6" id="KW-0175">Coiled coil</keyword>
<dbReference type="OrthoDB" id="3366661at2759"/>
<feature type="compositionally biased region" description="Polar residues" evidence="7">
    <location>
        <begin position="183"/>
        <end position="197"/>
    </location>
</feature>
<evidence type="ECO:0000256" key="7">
    <source>
        <dbReference type="SAM" id="MobiDB-lite"/>
    </source>
</evidence>
<feature type="region of interest" description="Disordered" evidence="7">
    <location>
        <begin position="171"/>
        <end position="198"/>
    </location>
</feature>
<evidence type="ECO:0000256" key="6">
    <source>
        <dbReference type="SAM" id="Coils"/>
    </source>
</evidence>
<comment type="caution">
    <text evidence="8">The sequence shown here is derived from an EMBL/GenBank/DDBJ whole genome shotgun (WGS) entry which is preliminary data.</text>
</comment>
<evidence type="ECO:0000313" key="8">
    <source>
        <dbReference type="EMBL" id="KAF8562101.1"/>
    </source>
</evidence>
<dbReference type="GO" id="GO:0016556">
    <property type="term" value="P:mRNA modification"/>
    <property type="evidence" value="ECO:0007669"/>
    <property type="project" value="InterPro"/>
</dbReference>
<reference evidence="8 9" key="1">
    <citation type="submission" date="2019-07" db="EMBL/GenBank/DDBJ databases">
        <title>Annotation for the trematode Paragonimus westermani.</title>
        <authorList>
            <person name="Choi Y.-J."/>
        </authorList>
    </citation>
    <scope>NUCLEOTIDE SEQUENCE [LARGE SCALE GENOMIC DNA]</scope>
    <source>
        <strain evidence="8">180907_Pwestermani</strain>
    </source>
</reference>
<sequence length="597" mass="65466">MINEKCDVDSASPKNLSNGEFSKYEIVSTHLYPRSAPLDTARITELEAAVEKATRERNELRDALRNQNRAFEQLEAFLSSRADLKEKELRHFLAPRPTVSESENPPNVHQQSACSIAPIQSTVPAVRPVPTLIGGATKPVDGLLGPAQIPSLAGVGSSVIQTCSSPNTLLVSRADSRKPTGDVTKQQSNETEDSSLYSKVPIDPSVNLVLSRLQRTQNSCNALVATNQTELQSFTFTQNSQNGKRIMMRIRVLEQENQELANGNRTGRAARLTTEIALRRRFVQDLKQTYSDMEYLVEDVESEIEVFGSSLLVLQQRLSLTKLTAQFLALELEKVRPGRARELFTKATWSPFDDPEFADQMVECAPSEVEVACRKDGSKPNQYTEPDCSKTEKESLVSEPPIESTSGSSSPVPLGNRSPSASVTATECSLSCSDRKPRSGHTRHLLKRNKISLVESSVVQPSTEDVQSVTSKRCRVDTEDHSLIHSGVLTSSQSRRTAKLRPTIPVEGPQRTFTADHSTPTSCCFEPGCSDRSVDCCSLDLSVDSGGVSDHMVHTHSFRSPGSTKRQKQQQSFMLENSNGPTTSSRSPSGTNVSVAE</sequence>
<name>A0A8T0D643_9TREM</name>
<dbReference type="GO" id="GO:0005634">
    <property type="term" value="C:nucleus"/>
    <property type="evidence" value="ECO:0007669"/>
    <property type="project" value="UniProtKB-SubCell"/>
</dbReference>
<evidence type="ECO:0000313" key="9">
    <source>
        <dbReference type="Proteomes" id="UP000699462"/>
    </source>
</evidence>
<dbReference type="AlphaFoldDB" id="A0A8T0D643"/>
<comment type="similarity">
    <text evidence="2">Belongs to the fl(2)d family.</text>
</comment>
<evidence type="ECO:0000256" key="3">
    <source>
        <dbReference type="ARBA" id="ARBA00022664"/>
    </source>
</evidence>
<evidence type="ECO:0000256" key="4">
    <source>
        <dbReference type="ARBA" id="ARBA00023187"/>
    </source>
</evidence>
<feature type="compositionally biased region" description="Low complexity" evidence="7">
    <location>
        <begin position="577"/>
        <end position="597"/>
    </location>
</feature>
<dbReference type="Proteomes" id="UP000699462">
    <property type="component" value="Unassembled WGS sequence"/>
</dbReference>
<comment type="subcellular location">
    <subcellularLocation>
        <location evidence="1">Nucleus</location>
    </subcellularLocation>
</comment>
<proteinExistence type="inferred from homology"/>
<dbReference type="Pfam" id="PF17098">
    <property type="entry name" value="Wtap"/>
    <property type="match status" value="1"/>
</dbReference>
<accession>A0A8T0D643</accession>
<evidence type="ECO:0000256" key="5">
    <source>
        <dbReference type="ARBA" id="ARBA00023242"/>
    </source>
</evidence>
<feature type="region of interest" description="Disordered" evidence="7">
    <location>
        <begin position="373"/>
        <end position="422"/>
    </location>
</feature>
<feature type="region of interest" description="Disordered" evidence="7">
    <location>
        <begin position="552"/>
        <end position="597"/>
    </location>
</feature>
<keyword evidence="4" id="KW-0508">mRNA splicing</keyword>
<evidence type="ECO:0000256" key="2">
    <source>
        <dbReference type="ARBA" id="ARBA00010313"/>
    </source>
</evidence>
<evidence type="ECO:0000256" key="1">
    <source>
        <dbReference type="ARBA" id="ARBA00004123"/>
    </source>
</evidence>
<feature type="compositionally biased region" description="Polar residues" evidence="7">
    <location>
        <begin position="403"/>
        <end position="422"/>
    </location>
</feature>
<keyword evidence="9" id="KW-1185">Reference proteome</keyword>
<keyword evidence="5" id="KW-0539">Nucleus</keyword>
<keyword evidence="3" id="KW-0507">mRNA processing</keyword>
<dbReference type="GO" id="GO:0008380">
    <property type="term" value="P:RNA splicing"/>
    <property type="evidence" value="ECO:0007669"/>
    <property type="project" value="UniProtKB-KW"/>
</dbReference>
<dbReference type="GO" id="GO:0000381">
    <property type="term" value="P:regulation of alternative mRNA splicing, via spliceosome"/>
    <property type="evidence" value="ECO:0007669"/>
    <property type="project" value="InterPro"/>
</dbReference>
<dbReference type="InterPro" id="IPR033757">
    <property type="entry name" value="WTAP"/>
</dbReference>
<feature type="coiled-coil region" evidence="6">
    <location>
        <begin position="43"/>
        <end position="77"/>
    </location>
</feature>
<protein>
    <submittedName>
        <fullName evidence="8">Uncharacterized protein</fullName>
    </submittedName>
</protein>
<organism evidence="8 9">
    <name type="scientific">Paragonimus westermani</name>
    <dbReference type="NCBI Taxonomy" id="34504"/>
    <lineage>
        <taxon>Eukaryota</taxon>
        <taxon>Metazoa</taxon>
        <taxon>Spiralia</taxon>
        <taxon>Lophotrochozoa</taxon>
        <taxon>Platyhelminthes</taxon>
        <taxon>Trematoda</taxon>
        <taxon>Digenea</taxon>
        <taxon>Plagiorchiida</taxon>
        <taxon>Troglotremata</taxon>
        <taxon>Troglotrematidae</taxon>
        <taxon>Paragonimus</taxon>
    </lineage>
</organism>
<dbReference type="PANTHER" id="PTHR15217:SF0">
    <property type="entry name" value="PRE-MRNA-SPLICING REGULATOR WTAP"/>
    <property type="match status" value="1"/>
</dbReference>
<dbReference type="EMBL" id="JTDF01021244">
    <property type="protein sequence ID" value="KAF8562101.1"/>
    <property type="molecule type" value="Genomic_DNA"/>
</dbReference>
<feature type="compositionally biased region" description="Polar residues" evidence="7">
    <location>
        <begin position="558"/>
        <end position="576"/>
    </location>
</feature>